<feature type="transmembrane region" description="Helical" evidence="2">
    <location>
        <begin position="6"/>
        <end position="26"/>
    </location>
</feature>
<proteinExistence type="predicted"/>
<dbReference type="RefSeq" id="WP_123658384.1">
    <property type="nucleotide sequence ID" value="NZ_AYKG01000027.1"/>
</dbReference>
<dbReference type="Pfam" id="PF02470">
    <property type="entry name" value="MlaD"/>
    <property type="match status" value="1"/>
</dbReference>
<feature type="region of interest" description="Disordered" evidence="1">
    <location>
        <begin position="151"/>
        <end position="180"/>
    </location>
</feature>
<dbReference type="EMBL" id="AYKG01000027">
    <property type="protein sequence ID" value="ROO27426.1"/>
    <property type="molecule type" value="Genomic_DNA"/>
</dbReference>
<evidence type="ECO:0000313" key="4">
    <source>
        <dbReference type="EMBL" id="ROO27426.1"/>
    </source>
</evidence>
<dbReference type="FunCoup" id="A0A423PP73">
    <property type="interactions" value="138"/>
</dbReference>
<feature type="domain" description="Mce/MlaD" evidence="3">
    <location>
        <begin position="39"/>
        <end position="116"/>
    </location>
</feature>
<organism evidence="4 5">
    <name type="scientific">Salinisphaera japonica YTM-1</name>
    <dbReference type="NCBI Taxonomy" id="1209778"/>
    <lineage>
        <taxon>Bacteria</taxon>
        <taxon>Pseudomonadati</taxon>
        <taxon>Pseudomonadota</taxon>
        <taxon>Gammaproteobacteria</taxon>
        <taxon>Salinisphaerales</taxon>
        <taxon>Salinisphaeraceae</taxon>
        <taxon>Salinisphaera</taxon>
    </lineage>
</organism>
<dbReference type="GO" id="GO:0005543">
    <property type="term" value="F:phospholipid binding"/>
    <property type="evidence" value="ECO:0007669"/>
    <property type="project" value="TreeGrafter"/>
</dbReference>
<dbReference type="OrthoDB" id="9788420at2"/>
<dbReference type="Proteomes" id="UP000285310">
    <property type="component" value="Unassembled WGS sequence"/>
</dbReference>
<dbReference type="InterPro" id="IPR030970">
    <property type="entry name" value="ABC_MlaD"/>
</dbReference>
<dbReference type="InParanoid" id="A0A423PP73"/>
<dbReference type="GO" id="GO:0005548">
    <property type="term" value="F:phospholipid transporter activity"/>
    <property type="evidence" value="ECO:0007669"/>
    <property type="project" value="TreeGrafter"/>
</dbReference>
<evidence type="ECO:0000259" key="3">
    <source>
        <dbReference type="Pfam" id="PF02470"/>
    </source>
</evidence>
<gene>
    <name evidence="4" type="ORF">SAJA_09425</name>
</gene>
<dbReference type="InterPro" id="IPR003399">
    <property type="entry name" value="Mce/MlaD"/>
</dbReference>
<feature type="compositionally biased region" description="Low complexity" evidence="1">
    <location>
        <begin position="159"/>
        <end position="180"/>
    </location>
</feature>
<reference evidence="4 5" key="1">
    <citation type="submission" date="2013-10" db="EMBL/GenBank/DDBJ databases">
        <title>Salinisphaera japonica YTM-1 Genome Sequencing.</title>
        <authorList>
            <person name="Lai Q."/>
            <person name="Li C."/>
            <person name="Shao Z."/>
        </authorList>
    </citation>
    <scope>NUCLEOTIDE SEQUENCE [LARGE SCALE GENOMIC DNA]</scope>
    <source>
        <strain evidence="4 5">YTM-1</strain>
    </source>
</reference>
<dbReference type="NCBIfam" id="TIGR04430">
    <property type="entry name" value="OM_asym_MlaD"/>
    <property type="match status" value="1"/>
</dbReference>
<evidence type="ECO:0000256" key="2">
    <source>
        <dbReference type="SAM" id="Phobius"/>
    </source>
</evidence>
<keyword evidence="2" id="KW-1133">Transmembrane helix</keyword>
<dbReference type="PANTHER" id="PTHR33371:SF4">
    <property type="entry name" value="INTERMEMBRANE PHOSPHOLIPID TRANSPORT SYSTEM BINDING PROTEIN MLAD"/>
    <property type="match status" value="1"/>
</dbReference>
<keyword evidence="5" id="KW-1185">Reference proteome</keyword>
<evidence type="ECO:0000256" key="1">
    <source>
        <dbReference type="SAM" id="MobiDB-lite"/>
    </source>
</evidence>
<dbReference type="PANTHER" id="PTHR33371">
    <property type="entry name" value="INTERMEMBRANE PHOSPHOLIPID TRANSPORT SYSTEM BINDING PROTEIN MLAD-RELATED"/>
    <property type="match status" value="1"/>
</dbReference>
<dbReference type="InterPro" id="IPR052336">
    <property type="entry name" value="MlaD_Phospholipid_Transporter"/>
</dbReference>
<accession>A0A423PP73</accession>
<sequence>MQSRAVEMLVGLFVCLGIAAIFLLTYRVSDLAGQSAAEGYTVTAAFNDIGGLKAGAPVELAGVRIGRVIDIKLDQQTYRAVATMRIDDAYKVPEDSDASILTSGLLGDQYVGVGPGGAMDNMKDGDSFILTQSAIVLENLIGQFMTSFADSGGGGSDNAGGDDSLGGAPTDDDQAAPAQP</sequence>
<keyword evidence="2" id="KW-0472">Membrane</keyword>
<keyword evidence="2" id="KW-0812">Transmembrane</keyword>
<comment type="caution">
    <text evidence="4">The sequence shown here is derived from an EMBL/GenBank/DDBJ whole genome shotgun (WGS) entry which is preliminary data.</text>
</comment>
<evidence type="ECO:0000313" key="5">
    <source>
        <dbReference type="Proteomes" id="UP000285310"/>
    </source>
</evidence>
<name>A0A423PP73_9GAMM</name>
<dbReference type="AlphaFoldDB" id="A0A423PP73"/>
<protein>
    <submittedName>
        <fullName evidence="4">Organic solvent ABC transporter substrate-binding protein</fullName>
    </submittedName>
</protein>